<dbReference type="GO" id="GO:0003677">
    <property type="term" value="F:DNA binding"/>
    <property type="evidence" value="ECO:0007669"/>
    <property type="project" value="TreeGrafter"/>
</dbReference>
<dbReference type="GO" id="GO:0044027">
    <property type="term" value="P:negative regulation of gene expression via chromosomal CpG island methylation"/>
    <property type="evidence" value="ECO:0007669"/>
    <property type="project" value="TreeGrafter"/>
</dbReference>
<keyword evidence="2" id="KW-0808">Transferase</keyword>
<comment type="caution">
    <text evidence="2">The sequence shown here is derived from an EMBL/GenBank/DDBJ whole genome shotgun (WGS) entry which is preliminary data.</text>
</comment>
<dbReference type="Pfam" id="PF01426">
    <property type="entry name" value="BAH"/>
    <property type="match status" value="1"/>
</dbReference>
<dbReference type="InterPro" id="IPR050390">
    <property type="entry name" value="C5-Methyltransferase"/>
</dbReference>
<dbReference type="Proteomes" id="UP000015453">
    <property type="component" value="Unassembled WGS sequence"/>
</dbReference>
<dbReference type="EMBL" id="AUSU01006993">
    <property type="protein sequence ID" value="EPS61234.1"/>
    <property type="molecule type" value="Genomic_DNA"/>
</dbReference>
<dbReference type="PANTHER" id="PTHR10629:SF50">
    <property type="entry name" value="DNA (CYTOSINE-5)-METHYLTRANSFERASE CMT3"/>
    <property type="match status" value="1"/>
</dbReference>
<dbReference type="Gene3D" id="2.30.30.490">
    <property type="match status" value="1"/>
</dbReference>
<accession>S8C3I9</accession>
<name>S8C3I9_9LAMI</name>
<reference evidence="2 3" key="1">
    <citation type="journal article" date="2013" name="BMC Genomics">
        <title>The miniature genome of a carnivorous plant Genlisea aurea contains a low number of genes and short non-coding sequences.</title>
        <authorList>
            <person name="Leushkin E.V."/>
            <person name="Sutormin R.A."/>
            <person name="Nabieva E.R."/>
            <person name="Penin A.A."/>
            <person name="Kondrashov A.S."/>
            <person name="Logacheva M.D."/>
        </authorList>
    </citation>
    <scope>NUCLEOTIDE SEQUENCE [LARGE SCALE GENOMIC DNA]</scope>
</reference>
<organism evidence="2 3">
    <name type="scientific">Genlisea aurea</name>
    <dbReference type="NCBI Taxonomy" id="192259"/>
    <lineage>
        <taxon>Eukaryota</taxon>
        <taxon>Viridiplantae</taxon>
        <taxon>Streptophyta</taxon>
        <taxon>Embryophyta</taxon>
        <taxon>Tracheophyta</taxon>
        <taxon>Spermatophyta</taxon>
        <taxon>Magnoliopsida</taxon>
        <taxon>eudicotyledons</taxon>
        <taxon>Gunneridae</taxon>
        <taxon>Pentapetalae</taxon>
        <taxon>asterids</taxon>
        <taxon>lamiids</taxon>
        <taxon>Lamiales</taxon>
        <taxon>Lentibulariaceae</taxon>
        <taxon>Genlisea</taxon>
    </lineage>
</organism>
<dbReference type="PROSITE" id="PS51038">
    <property type="entry name" value="BAH"/>
    <property type="match status" value="1"/>
</dbReference>
<gene>
    <name evidence="2" type="ORF">M569_13565</name>
</gene>
<keyword evidence="2" id="KW-0489">Methyltransferase</keyword>
<feature type="domain" description="BAH" evidence="1">
    <location>
        <begin position="17"/>
        <end position="64"/>
    </location>
</feature>
<proteinExistence type="predicted"/>
<feature type="non-terminal residue" evidence="2">
    <location>
        <position position="1"/>
    </location>
</feature>
<dbReference type="GO" id="GO:0003682">
    <property type="term" value="F:chromatin binding"/>
    <property type="evidence" value="ECO:0007669"/>
    <property type="project" value="InterPro"/>
</dbReference>
<dbReference type="GO" id="GO:0032259">
    <property type="term" value="P:methylation"/>
    <property type="evidence" value="ECO:0007669"/>
    <property type="project" value="UniProtKB-KW"/>
</dbReference>
<evidence type="ECO:0000259" key="1">
    <source>
        <dbReference type="PROSITE" id="PS51038"/>
    </source>
</evidence>
<dbReference type="GO" id="GO:0003886">
    <property type="term" value="F:DNA (cytosine-5-)-methyltransferase activity"/>
    <property type="evidence" value="ECO:0007669"/>
    <property type="project" value="TreeGrafter"/>
</dbReference>
<evidence type="ECO:0000313" key="3">
    <source>
        <dbReference type="Proteomes" id="UP000015453"/>
    </source>
</evidence>
<sequence length="64" mass="7529">EVVQAKRHFYKARLDDVIYAVGDDAYVKAEPGRDNYICKIIEFFQAEDGSKNFTAQWYYRAEDT</sequence>
<dbReference type="OrthoDB" id="786117at2759"/>
<dbReference type="InterPro" id="IPR001025">
    <property type="entry name" value="BAH_dom"/>
</dbReference>
<dbReference type="GO" id="GO:0005634">
    <property type="term" value="C:nucleus"/>
    <property type="evidence" value="ECO:0007669"/>
    <property type="project" value="TreeGrafter"/>
</dbReference>
<feature type="non-terminal residue" evidence="2">
    <location>
        <position position="64"/>
    </location>
</feature>
<dbReference type="PANTHER" id="PTHR10629">
    <property type="entry name" value="CYTOSINE-SPECIFIC METHYLTRANSFERASE"/>
    <property type="match status" value="1"/>
</dbReference>
<protein>
    <submittedName>
        <fullName evidence="2">Chromomethylase-like protein</fullName>
    </submittedName>
</protein>
<keyword evidence="3" id="KW-1185">Reference proteome</keyword>
<dbReference type="InterPro" id="IPR043151">
    <property type="entry name" value="BAH_sf"/>
</dbReference>
<evidence type="ECO:0000313" key="2">
    <source>
        <dbReference type="EMBL" id="EPS61234.1"/>
    </source>
</evidence>
<dbReference type="AlphaFoldDB" id="S8C3I9"/>